<evidence type="ECO:0000256" key="2">
    <source>
        <dbReference type="ARBA" id="ARBA00004651"/>
    </source>
</evidence>
<evidence type="ECO:0000256" key="3">
    <source>
        <dbReference type="ARBA" id="ARBA00022448"/>
    </source>
</evidence>
<feature type="transmembrane region" description="Helical" evidence="14">
    <location>
        <begin position="54"/>
        <end position="76"/>
    </location>
</feature>
<evidence type="ECO:0000256" key="10">
    <source>
        <dbReference type="ARBA" id="ARBA00023004"/>
    </source>
</evidence>
<accession>A0ABV2CXH5</accession>
<evidence type="ECO:0000313" key="16">
    <source>
        <dbReference type="EMBL" id="MET1754155.1"/>
    </source>
</evidence>
<comment type="caution">
    <text evidence="16">The sequence shown here is derived from an EMBL/GenBank/DDBJ whole genome shotgun (WGS) entry which is preliminary data.</text>
</comment>
<feature type="transmembrane region" description="Helical" evidence="14">
    <location>
        <begin position="96"/>
        <end position="119"/>
    </location>
</feature>
<protein>
    <submittedName>
        <fullName evidence="16">Cytochrome b/b6 domain-containing protein</fullName>
    </submittedName>
</protein>
<keyword evidence="4" id="KW-1003">Cell membrane</keyword>
<feature type="compositionally biased region" description="Basic and acidic residues" evidence="13">
    <location>
        <begin position="212"/>
        <end position="223"/>
    </location>
</feature>
<reference evidence="16 17" key="1">
    <citation type="submission" date="2024-07" db="EMBL/GenBank/DDBJ databases">
        <title>Novosphingobium kalidii RD2P27.</title>
        <authorList>
            <person name="Sun J.-Q."/>
        </authorList>
    </citation>
    <scope>NUCLEOTIDE SEQUENCE [LARGE SCALE GENOMIC DNA]</scope>
    <source>
        <strain evidence="16 17">RD2P27</strain>
    </source>
</reference>
<gene>
    <name evidence="16" type="ORF">ABVV53_01540</name>
</gene>
<keyword evidence="7" id="KW-0479">Metal-binding</keyword>
<dbReference type="InterPro" id="IPR011577">
    <property type="entry name" value="Cyt_b561_bac/Ni-Hgenase"/>
</dbReference>
<dbReference type="Pfam" id="PF01292">
    <property type="entry name" value="Ni_hydr_CYTB"/>
    <property type="match status" value="1"/>
</dbReference>
<evidence type="ECO:0000256" key="8">
    <source>
        <dbReference type="ARBA" id="ARBA00022982"/>
    </source>
</evidence>
<evidence type="ECO:0000256" key="4">
    <source>
        <dbReference type="ARBA" id="ARBA00022475"/>
    </source>
</evidence>
<dbReference type="Proteomes" id="UP001548713">
    <property type="component" value="Unassembled WGS sequence"/>
</dbReference>
<evidence type="ECO:0000256" key="13">
    <source>
        <dbReference type="SAM" id="MobiDB-lite"/>
    </source>
</evidence>
<evidence type="ECO:0000256" key="12">
    <source>
        <dbReference type="ARBA" id="ARBA00037975"/>
    </source>
</evidence>
<feature type="transmembrane region" description="Helical" evidence="14">
    <location>
        <begin position="159"/>
        <end position="179"/>
    </location>
</feature>
<comment type="cofactor">
    <cofactor evidence="1">
        <name>heme b</name>
        <dbReference type="ChEBI" id="CHEBI:60344"/>
    </cofactor>
</comment>
<keyword evidence="9 14" id="KW-1133">Transmembrane helix</keyword>
<dbReference type="PANTHER" id="PTHR30529">
    <property type="entry name" value="CYTOCHROME B561"/>
    <property type="match status" value="1"/>
</dbReference>
<name>A0ABV2CXH5_9SPHN</name>
<evidence type="ECO:0000313" key="17">
    <source>
        <dbReference type="Proteomes" id="UP001548713"/>
    </source>
</evidence>
<evidence type="ECO:0000259" key="15">
    <source>
        <dbReference type="Pfam" id="PF01292"/>
    </source>
</evidence>
<evidence type="ECO:0000256" key="6">
    <source>
        <dbReference type="ARBA" id="ARBA00022692"/>
    </source>
</evidence>
<dbReference type="InterPro" id="IPR052168">
    <property type="entry name" value="Cytochrome_b561_oxidase"/>
</dbReference>
<feature type="region of interest" description="Disordered" evidence="13">
    <location>
        <begin position="201"/>
        <end position="223"/>
    </location>
</feature>
<evidence type="ECO:0000256" key="9">
    <source>
        <dbReference type="ARBA" id="ARBA00022989"/>
    </source>
</evidence>
<evidence type="ECO:0000256" key="14">
    <source>
        <dbReference type="SAM" id="Phobius"/>
    </source>
</evidence>
<comment type="similarity">
    <text evidence="12">Belongs to the cytochrome b561 family.</text>
</comment>
<comment type="subcellular location">
    <subcellularLocation>
        <location evidence="2">Cell membrane</location>
        <topology evidence="2">Multi-pass membrane protein</topology>
    </subcellularLocation>
</comment>
<organism evidence="16 17">
    <name type="scientific">Novosphingobium kalidii</name>
    <dbReference type="NCBI Taxonomy" id="3230299"/>
    <lineage>
        <taxon>Bacteria</taxon>
        <taxon>Pseudomonadati</taxon>
        <taxon>Pseudomonadota</taxon>
        <taxon>Alphaproteobacteria</taxon>
        <taxon>Sphingomonadales</taxon>
        <taxon>Sphingomonadaceae</taxon>
        <taxon>Novosphingobium</taxon>
    </lineage>
</organism>
<sequence length="223" mass="25218">MIARLQAWGRSYTNRGRYTPVGIVFHWVMAGLILFQIGWGFWTDWMMPGGEKVHAYQIHSAAGLPILLLAMGRIVWRMLIDDPYNDADTQGLQTKIAHGTAFLFYVTFFTLPLSGWAMWSAIAAPGPLYLGGIVPWPQMPLDELSLELQFIILDLAEDVHIGSIVLLLLLIPAHAGAALKHHFWDRHDVLRGMLPEIPDWEDDRATQRHKRQAPDFPKESEAG</sequence>
<dbReference type="PANTHER" id="PTHR30529:SF7">
    <property type="entry name" value="CYTOCHROME B561 BACTERIAL_NI-HYDROGENASE DOMAIN-CONTAINING PROTEIN"/>
    <property type="match status" value="1"/>
</dbReference>
<evidence type="ECO:0000256" key="11">
    <source>
        <dbReference type="ARBA" id="ARBA00023136"/>
    </source>
</evidence>
<evidence type="ECO:0000256" key="5">
    <source>
        <dbReference type="ARBA" id="ARBA00022617"/>
    </source>
</evidence>
<dbReference type="SUPFAM" id="SSF81342">
    <property type="entry name" value="Transmembrane di-heme cytochromes"/>
    <property type="match status" value="1"/>
</dbReference>
<keyword evidence="3" id="KW-0813">Transport</keyword>
<keyword evidence="8" id="KW-0249">Electron transport</keyword>
<evidence type="ECO:0000256" key="1">
    <source>
        <dbReference type="ARBA" id="ARBA00001970"/>
    </source>
</evidence>
<feature type="transmembrane region" description="Helical" evidence="14">
    <location>
        <begin position="21"/>
        <end position="42"/>
    </location>
</feature>
<dbReference type="RefSeq" id="WP_353982555.1">
    <property type="nucleotide sequence ID" value="NZ_JBEWLY010000004.1"/>
</dbReference>
<dbReference type="InterPro" id="IPR016174">
    <property type="entry name" value="Di-haem_cyt_TM"/>
</dbReference>
<dbReference type="EMBL" id="JBEWLY010000004">
    <property type="protein sequence ID" value="MET1754155.1"/>
    <property type="molecule type" value="Genomic_DNA"/>
</dbReference>
<keyword evidence="10" id="KW-0408">Iron</keyword>
<keyword evidence="6 14" id="KW-0812">Transmembrane</keyword>
<keyword evidence="5" id="KW-0349">Heme</keyword>
<proteinExistence type="inferred from homology"/>
<feature type="domain" description="Cytochrome b561 bacterial/Ni-hydrogenase" evidence="15">
    <location>
        <begin position="17"/>
        <end position="195"/>
    </location>
</feature>
<keyword evidence="11 14" id="KW-0472">Membrane</keyword>
<keyword evidence="17" id="KW-1185">Reference proteome</keyword>
<evidence type="ECO:0000256" key="7">
    <source>
        <dbReference type="ARBA" id="ARBA00022723"/>
    </source>
</evidence>